<accession>A0A6C0JPG6</accession>
<feature type="domain" description="DUF5901" evidence="3">
    <location>
        <begin position="686"/>
        <end position="1000"/>
    </location>
</feature>
<evidence type="ECO:0000256" key="2">
    <source>
        <dbReference type="SAM" id="MobiDB-lite"/>
    </source>
</evidence>
<dbReference type="EMBL" id="MN740684">
    <property type="protein sequence ID" value="QHU07273.1"/>
    <property type="molecule type" value="Genomic_DNA"/>
</dbReference>
<feature type="compositionally biased region" description="Basic and acidic residues" evidence="2">
    <location>
        <begin position="1007"/>
        <end position="1020"/>
    </location>
</feature>
<protein>
    <recommendedName>
        <fullName evidence="3">DUF5901 domain-containing protein</fullName>
    </recommendedName>
</protein>
<dbReference type="Pfam" id="PF19254">
    <property type="entry name" value="DUF5901"/>
    <property type="match status" value="2"/>
</dbReference>
<name>A0A6C0JPG6_9ZZZZ</name>
<dbReference type="AlphaFoldDB" id="A0A6C0JPG6"/>
<proteinExistence type="predicted"/>
<sequence>MSIEDVDFMKQHSIKENFTFIIDSSKRNKTEYPNPNNYSITFDMPFKNVFGIEVLDVSIPKTMYNIDINTNILKIYINTTKNPIDDLNDIASPLEWTNQNSLRLDNLDSYLKITNSTLSNRLRFVNNFTKDELLEYNITNLKKNNYINVVNINKWTNINNQNNIRDTNSENSFLVKYEKLSKAISNNVYDFEDSFFSDNEDLYNNIDINYYIETLDYNTNFYLNWEKYNIEQSEIDNLIVGNKWRLYNESELNLGNKIINEAFSDEILNKYYTENERLGIKWEYFSNYKPKYLAELSTDNYNNLIEKLNQKLLDNEQKFIELDRNDLGNIDLSGITINNYVKIDSKYYKPVDINIISNSNSAYDFSNFDINNYISISINLKWLKIPSSSITNDNIKYDDNQVINNILKLNNMSTEYNFDYYEWKMIINQPGYLWYKTTNIKDDDIKISNTELRNYLNNINTSEISLNYAQLVNFNLINTSQDIKLNYNSYIEISDTHYYKIKYNNLKNKYILVDNSTWIPQVNYIRPYGKWINNIDLFVLLFEEYENFCLNWINIGTIKPFNSREIHNELLSNQLKLKTNFTTDELNEFNLDLDLIDNNTVILSDNNYYSPKLFEISEDKFSKLNIEPTMLEMENFVKISNNYFKIRFSNLYVSLVNFYTPVKKFNLNNDIDYKEILDNYFEEFSFTIPIGNYTINKLIYTLNTLLYANNIKIKTREKKDYNKFYLNKDDNIDISLQCLGNSNPPELTNIIKFESKRKFILDMNLSTSFQILGFSNNVNTYKNEIFDQFSYYQINSLIEYENFYHSININGKETIIAPGMVYLIGTRYILLKCPEIEQHLYGSFSYTKNSMGLAKLRTSFWGLNEDYSIFKLPLREFHPIGKLDKLTLRFENPDGSLYNFRGIDHDIVFAIYYYSPKQTKIFEKSINNPEYKLDFISYKYGDKDDSYSEDDDDESNLINNYKKKEQYFSSQLFNNGYELNNNKKESEEDESEEEESEQSEQSEEETDKEKEEKRQLELKNRIEEYNNYLAVKKIYD</sequence>
<feature type="compositionally biased region" description="Acidic residues" evidence="2">
    <location>
        <begin position="987"/>
        <end position="1006"/>
    </location>
</feature>
<dbReference type="InterPro" id="IPR045420">
    <property type="entry name" value="DUF5901"/>
</dbReference>
<feature type="domain" description="DUF5901" evidence="3">
    <location>
        <begin position="4"/>
        <end position="90"/>
    </location>
</feature>
<evidence type="ECO:0000259" key="3">
    <source>
        <dbReference type="Pfam" id="PF19254"/>
    </source>
</evidence>
<evidence type="ECO:0000256" key="1">
    <source>
        <dbReference type="SAM" id="Coils"/>
    </source>
</evidence>
<keyword evidence="1" id="KW-0175">Coiled coil</keyword>
<reference evidence="4" key="1">
    <citation type="journal article" date="2020" name="Nature">
        <title>Giant virus diversity and host interactions through global metagenomics.</title>
        <authorList>
            <person name="Schulz F."/>
            <person name="Roux S."/>
            <person name="Paez-Espino D."/>
            <person name="Jungbluth S."/>
            <person name="Walsh D.A."/>
            <person name="Denef V.J."/>
            <person name="McMahon K.D."/>
            <person name="Konstantinidis K.T."/>
            <person name="Eloe-Fadrosh E.A."/>
            <person name="Kyrpides N.C."/>
            <person name="Woyke T."/>
        </authorList>
    </citation>
    <scope>NUCLEOTIDE SEQUENCE</scope>
    <source>
        <strain evidence="4">GVMAG-S-1040241-154</strain>
    </source>
</reference>
<feature type="coiled-coil region" evidence="1">
    <location>
        <begin position="298"/>
        <end position="325"/>
    </location>
</feature>
<evidence type="ECO:0000313" key="4">
    <source>
        <dbReference type="EMBL" id="QHU07273.1"/>
    </source>
</evidence>
<feature type="region of interest" description="Disordered" evidence="2">
    <location>
        <begin position="977"/>
        <end position="1020"/>
    </location>
</feature>
<organism evidence="4">
    <name type="scientific">viral metagenome</name>
    <dbReference type="NCBI Taxonomy" id="1070528"/>
    <lineage>
        <taxon>unclassified sequences</taxon>
        <taxon>metagenomes</taxon>
        <taxon>organismal metagenomes</taxon>
    </lineage>
</organism>